<feature type="coiled-coil region" evidence="5">
    <location>
        <begin position="148"/>
        <end position="182"/>
    </location>
</feature>
<sequence>MLTWLLLLPLPATVLAGLDQKFGVHPNLLSKYVPSKSGRWRCLDGSKEIPWTAVNDDYCDCPDGSDEPGTSACTNSVFYCRNTGHIGATIPSSHVNDGLCEPQCCDGSDERPGVCPNDCKEVGEEYRKQRDAELRIQKTGAKIRSSYIAFAYVERNRLEDEAKKLSTRIADQEKEVTRLRGVLFFLSTCARFLPTYSDIADRADSLSAATLEHRKQSPLYQALMNQANALKSLQREYTKLKEREQSLRDILDNLRHGYNPNYQDMAVLEAVRGWEQLAKLPHINDVGKEQQEATVEETGIVPEEEEESLDDGAWSREDLETELDSLLKTDYESLLFAHEEHIDAPTDTSSLFYLANYIPDTLLIQYEELKDKAVSWLEKFGVISARSSTTSADSTRAHQTLTEAETTLKRLESDARSAQDQLSTLFDPEHFGAKGEWKKLENTCIETVTGDYTYEVCLFGEARQKPLNGGTTFSLGRFASWDTSANPGEPAYYQKQVYKHGTRCWNGPERSVILLLSCGAENTLTSVIELQKCEYQLTATTPALCLPVEEDKNAPAKEEL</sequence>
<evidence type="ECO:0000313" key="9">
    <source>
        <dbReference type="Proteomes" id="UP000054549"/>
    </source>
</evidence>
<protein>
    <recommendedName>
        <fullName evidence="1">Glucosidase 2 subunit beta</fullName>
    </recommendedName>
</protein>
<dbReference type="InterPro" id="IPR009011">
    <property type="entry name" value="Man6P_isomerase_rcpt-bd_dom_sf"/>
</dbReference>
<feature type="coiled-coil region" evidence="5">
    <location>
        <begin position="223"/>
        <end position="250"/>
    </location>
</feature>
<dbReference type="GO" id="GO:0017177">
    <property type="term" value="C:glucosidase II complex"/>
    <property type="evidence" value="ECO:0007669"/>
    <property type="project" value="TreeGrafter"/>
</dbReference>
<organism evidence="8 9">
    <name type="scientific">Amanita muscaria (strain Koide BX008)</name>
    <dbReference type="NCBI Taxonomy" id="946122"/>
    <lineage>
        <taxon>Eukaryota</taxon>
        <taxon>Fungi</taxon>
        <taxon>Dikarya</taxon>
        <taxon>Basidiomycota</taxon>
        <taxon>Agaricomycotina</taxon>
        <taxon>Agaricomycetes</taxon>
        <taxon>Agaricomycetidae</taxon>
        <taxon>Agaricales</taxon>
        <taxon>Pluteineae</taxon>
        <taxon>Amanitaceae</taxon>
        <taxon>Amanita</taxon>
    </lineage>
</organism>
<dbReference type="InterPro" id="IPR036607">
    <property type="entry name" value="PRKCSH"/>
</dbReference>
<feature type="chain" id="PRO_5002158621" description="Glucosidase 2 subunit beta" evidence="6">
    <location>
        <begin position="17"/>
        <end position="560"/>
    </location>
</feature>
<dbReference type="Proteomes" id="UP000054549">
    <property type="component" value="Unassembled WGS sequence"/>
</dbReference>
<dbReference type="Pfam" id="PF12999">
    <property type="entry name" value="PRKCSH-like"/>
    <property type="match status" value="1"/>
</dbReference>
<gene>
    <name evidence="8" type="ORF">M378DRAFT_185729</name>
</gene>
<dbReference type="InterPro" id="IPR039794">
    <property type="entry name" value="Gtb1-like"/>
</dbReference>
<dbReference type="InterPro" id="IPR028146">
    <property type="entry name" value="PRKCSH_N"/>
</dbReference>
<dbReference type="EMBL" id="KN818232">
    <property type="protein sequence ID" value="KIL67347.1"/>
    <property type="molecule type" value="Genomic_DNA"/>
</dbReference>
<dbReference type="PROSITE" id="PS51914">
    <property type="entry name" value="MRH"/>
    <property type="match status" value="1"/>
</dbReference>
<dbReference type="Pfam" id="PF13015">
    <property type="entry name" value="PRKCSH_1"/>
    <property type="match status" value="1"/>
</dbReference>
<reference evidence="8 9" key="1">
    <citation type="submission" date="2014-04" db="EMBL/GenBank/DDBJ databases">
        <title>Evolutionary Origins and Diversification of the Mycorrhizal Mutualists.</title>
        <authorList>
            <consortium name="DOE Joint Genome Institute"/>
            <consortium name="Mycorrhizal Genomics Consortium"/>
            <person name="Kohler A."/>
            <person name="Kuo A."/>
            <person name="Nagy L.G."/>
            <person name="Floudas D."/>
            <person name="Copeland A."/>
            <person name="Barry K.W."/>
            <person name="Cichocki N."/>
            <person name="Veneault-Fourrey C."/>
            <person name="LaButti K."/>
            <person name="Lindquist E.A."/>
            <person name="Lipzen A."/>
            <person name="Lundell T."/>
            <person name="Morin E."/>
            <person name="Murat C."/>
            <person name="Riley R."/>
            <person name="Ohm R."/>
            <person name="Sun H."/>
            <person name="Tunlid A."/>
            <person name="Henrissat B."/>
            <person name="Grigoriev I.V."/>
            <person name="Hibbett D.S."/>
            <person name="Martin F."/>
        </authorList>
    </citation>
    <scope>NUCLEOTIDE SEQUENCE [LARGE SCALE GENOMIC DNA]</scope>
    <source>
        <strain evidence="8 9">Koide BX008</strain>
    </source>
</reference>
<dbReference type="GO" id="GO:0006491">
    <property type="term" value="P:N-glycan processing"/>
    <property type="evidence" value="ECO:0007669"/>
    <property type="project" value="TreeGrafter"/>
</dbReference>
<dbReference type="HOGENOM" id="CLU_016834_2_0_1"/>
<dbReference type="SUPFAM" id="SSF50911">
    <property type="entry name" value="Mannose 6-phosphate receptor domain"/>
    <property type="match status" value="1"/>
</dbReference>
<evidence type="ECO:0000256" key="3">
    <source>
        <dbReference type="ARBA" id="ARBA00022824"/>
    </source>
</evidence>
<dbReference type="PANTHER" id="PTHR12630">
    <property type="entry name" value="N-LINKED OLIGOSACCHARIDE PROCESSING"/>
    <property type="match status" value="1"/>
</dbReference>
<keyword evidence="3" id="KW-0256">Endoplasmic reticulum</keyword>
<proteinExistence type="predicted"/>
<dbReference type="PANTHER" id="PTHR12630:SF1">
    <property type="entry name" value="GLUCOSIDASE 2 SUBUNIT BETA"/>
    <property type="match status" value="1"/>
</dbReference>
<dbReference type="InParanoid" id="A0A0C2WZT1"/>
<dbReference type="FunCoup" id="A0A0C2WZT1">
    <property type="interactions" value="699"/>
</dbReference>
<dbReference type="STRING" id="946122.A0A0C2WZT1"/>
<keyword evidence="9" id="KW-1185">Reference proteome</keyword>
<keyword evidence="2 6" id="KW-0732">Signal</keyword>
<feature type="signal peptide" evidence="6">
    <location>
        <begin position="1"/>
        <end position="16"/>
    </location>
</feature>
<evidence type="ECO:0000259" key="7">
    <source>
        <dbReference type="PROSITE" id="PS51914"/>
    </source>
</evidence>
<evidence type="ECO:0000256" key="2">
    <source>
        <dbReference type="ARBA" id="ARBA00022729"/>
    </source>
</evidence>
<evidence type="ECO:0000313" key="8">
    <source>
        <dbReference type="EMBL" id="KIL67347.1"/>
    </source>
</evidence>
<accession>A0A0C2WZT1</accession>
<evidence type="ECO:0000256" key="6">
    <source>
        <dbReference type="SAM" id="SignalP"/>
    </source>
</evidence>
<dbReference type="OrthoDB" id="28322at2759"/>
<dbReference type="InterPro" id="IPR044865">
    <property type="entry name" value="MRH_dom"/>
</dbReference>
<evidence type="ECO:0000256" key="4">
    <source>
        <dbReference type="ARBA" id="ARBA00023157"/>
    </source>
</evidence>
<name>A0A0C2WZT1_AMAMK</name>
<evidence type="ECO:0000256" key="1">
    <source>
        <dbReference type="ARBA" id="ARBA00022387"/>
    </source>
</evidence>
<keyword evidence="5" id="KW-0175">Coiled coil</keyword>
<feature type="domain" description="MRH" evidence="7">
    <location>
        <begin position="442"/>
        <end position="547"/>
    </location>
</feature>
<dbReference type="Gene3D" id="2.70.130.10">
    <property type="entry name" value="Mannose-6-phosphate receptor binding domain"/>
    <property type="match status" value="1"/>
</dbReference>
<dbReference type="AlphaFoldDB" id="A0A0C2WZT1"/>
<keyword evidence="4" id="KW-1015">Disulfide bond</keyword>
<evidence type="ECO:0000256" key="5">
    <source>
        <dbReference type="SAM" id="Coils"/>
    </source>
</evidence>